<dbReference type="EMBL" id="OX451737">
    <property type="protein sequence ID" value="CAI8600057.1"/>
    <property type="molecule type" value="Genomic_DNA"/>
</dbReference>
<evidence type="ECO:0000313" key="2">
    <source>
        <dbReference type="EMBL" id="CAI8600057.1"/>
    </source>
</evidence>
<proteinExistence type="predicted"/>
<keyword evidence="3" id="KW-1185">Reference proteome</keyword>
<name>A0AAV0ZSW2_VICFA</name>
<dbReference type="Pfam" id="PF13966">
    <property type="entry name" value="zf-RVT"/>
    <property type="match status" value="1"/>
</dbReference>
<dbReference type="AlphaFoldDB" id="A0AAV0ZSW2"/>
<feature type="domain" description="Reverse transcriptase zinc-binding" evidence="1">
    <location>
        <begin position="3"/>
        <end position="47"/>
    </location>
</feature>
<dbReference type="Proteomes" id="UP001157006">
    <property type="component" value="Chromosome 2"/>
</dbReference>
<sequence length="104" mass="12304">MNHQKIHTDDFIMDRGIQIASRCSLWGEASETFHHLIFSCKFLSHIWKWIMIKFQINNNPNSIIGWLDLSAVVTNPRRLLWFIVLRSSIFFSRFGKRGIIQSKI</sequence>
<protein>
    <recommendedName>
        <fullName evidence="1">Reverse transcriptase zinc-binding domain-containing protein</fullName>
    </recommendedName>
</protein>
<dbReference type="InterPro" id="IPR026960">
    <property type="entry name" value="RVT-Znf"/>
</dbReference>
<organism evidence="2 3">
    <name type="scientific">Vicia faba</name>
    <name type="common">Broad bean</name>
    <name type="synonym">Faba vulgaris</name>
    <dbReference type="NCBI Taxonomy" id="3906"/>
    <lineage>
        <taxon>Eukaryota</taxon>
        <taxon>Viridiplantae</taxon>
        <taxon>Streptophyta</taxon>
        <taxon>Embryophyta</taxon>
        <taxon>Tracheophyta</taxon>
        <taxon>Spermatophyta</taxon>
        <taxon>Magnoliopsida</taxon>
        <taxon>eudicotyledons</taxon>
        <taxon>Gunneridae</taxon>
        <taxon>Pentapetalae</taxon>
        <taxon>rosids</taxon>
        <taxon>fabids</taxon>
        <taxon>Fabales</taxon>
        <taxon>Fabaceae</taxon>
        <taxon>Papilionoideae</taxon>
        <taxon>50 kb inversion clade</taxon>
        <taxon>NPAAA clade</taxon>
        <taxon>Hologalegina</taxon>
        <taxon>IRL clade</taxon>
        <taxon>Fabeae</taxon>
        <taxon>Vicia</taxon>
    </lineage>
</organism>
<reference evidence="2 3" key="1">
    <citation type="submission" date="2023-01" db="EMBL/GenBank/DDBJ databases">
        <authorList>
            <person name="Kreplak J."/>
        </authorList>
    </citation>
    <scope>NUCLEOTIDE SEQUENCE [LARGE SCALE GENOMIC DNA]</scope>
</reference>
<gene>
    <name evidence="2" type="ORF">VFH_II204240</name>
</gene>
<evidence type="ECO:0000313" key="3">
    <source>
        <dbReference type="Proteomes" id="UP001157006"/>
    </source>
</evidence>
<accession>A0AAV0ZSW2</accession>
<evidence type="ECO:0000259" key="1">
    <source>
        <dbReference type="Pfam" id="PF13966"/>
    </source>
</evidence>